<evidence type="ECO:0000313" key="4">
    <source>
        <dbReference type="Proteomes" id="UP000242519"/>
    </source>
</evidence>
<feature type="compositionally biased region" description="Basic and acidic residues" evidence="1">
    <location>
        <begin position="292"/>
        <end position="303"/>
    </location>
</feature>
<proteinExistence type="predicted"/>
<dbReference type="InterPro" id="IPR009349">
    <property type="entry name" value="TRIP4/RQT4_C2HC5_Znf"/>
</dbReference>
<dbReference type="GO" id="GO:0045893">
    <property type="term" value="P:positive regulation of DNA-templated transcription"/>
    <property type="evidence" value="ECO:0007669"/>
    <property type="project" value="TreeGrafter"/>
</dbReference>
<feature type="region of interest" description="Disordered" evidence="1">
    <location>
        <begin position="461"/>
        <end position="520"/>
    </location>
</feature>
<dbReference type="PANTHER" id="PTHR12963:SF4">
    <property type="entry name" value="ACTIVATING SIGNAL COINTEGRATOR 1"/>
    <property type="match status" value="1"/>
</dbReference>
<feature type="region of interest" description="Disordered" evidence="1">
    <location>
        <begin position="292"/>
        <end position="313"/>
    </location>
</feature>
<dbReference type="GO" id="GO:0180022">
    <property type="term" value="C:RQC-trigger complex"/>
    <property type="evidence" value="ECO:0007669"/>
    <property type="project" value="InterPro"/>
</dbReference>
<dbReference type="PANTHER" id="PTHR12963">
    <property type="entry name" value="THYROID RECEPTOR INTERACTING PROTEIN RELATED"/>
    <property type="match status" value="1"/>
</dbReference>
<dbReference type="GO" id="GO:0008270">
    <property type="term" value="F:zinc ion binding"/>
    <property type="evidence" value="ECO:0007669"/>
    <property type="project" value="InterPro"/>
</dbReference>
<comment type="caution">
    <text evidence="3">The sequence shown here is derived from an EMBL/GenBank/DDBJ whole genome shotgun (WGS) entry which is preliminary data.</text>
</comment>
<dbReference type="GO" id="GO:0072344">
    <property type="term" value="P:rescue of stalled ribosome"/>
    <property type="evidence" value="ECO:0007669"/>
    <property type="project" value="InterPro"/>
</dbReference>
<dbReference type="Pfam" id="PF06221">
    <property type="entry name" value="zf-C2HC5"/>
    <property type="match status" value="1"/>
</dbReference>
<sequence>MSLRKLSELIPLPDEDLQQVLDYAATLSKQEAADHFNNLLGESPQSIDFISSFNSRRLDTTSRSSSKAPPLSADSSSVPKAARKHPKKKPNLHALPARQVDNNYAAPGTAYTKKNEDDYITRKSNSGTSTPNNGFSLDSKPAAVQAPTSKPPPSASGSLISDFKSKSTPTTRSSTPALSSSKNTKVTITGGTSMHGASTVLTELDAAIRSLEISTNSTLLPDAKKRACNCVGARHPLLTAAPNCLNCGKVICVREGLGPCTFCGESLLSAVEVQGMIRELREERGREKMLLDNSSHRRAEVSKKPAAFAAPKEVAMSPAEAAAKEHRDRLLGFQAQNAKRTTVRDEAADFETPATAGVNIWASPAERARTLKRQQKVLAEQEWSARPEYEKRRQVVSIDLVKGKVMKKMAAVEKPVFQHAHSESEEEEVGEYPLAVVSGNSGAGKGTFSKNPLLKGLIKPTWTGSGKGTGKQAEAGPVVKRKTWSRVQDSLDDNEDIILDGGAFGGRAAERREADEPAGS</sequence>
<dbReference type="InterPro" id="IPR039128">
    <property type="entry name" value="TRIP4-like"/>
</dbReference>
<feature type="compositionally biased region" description="Low complexity" evidence="1">
    <location>
        <begin position="166"/>
        <end position="182"/>
    </location>
</feature>
<feature type="compositionally biased region" description="Basic and acidic residues" evidence="1">
    <location>
        <begin position="508"/>
        <end position="520"/>
    </location>
</feature>
<dbReference type="InParanoid" id="A0A218ZER9"/>
<dbReference type="FunCoup" id="A0A218ZER9">
    <property type="interactions" value="100"/>
</dbReference>
<dbReference type="GO" id="GO:0005634">
    <property type="term" value="C:nucleus"/>
    <property type="evidence" value="ECO:0007669"/>
    <property type="project" value="InterPro"/>
</dbReference>
<feature type="compositionally biased region" description="Polar residues" evidence="1">
    <location>
        <begin position="122"/>
        <end position="136"/>
    </location>
</feature>
<gene>
    <name evidence="3" type="ORF">B2J93_9261</name>
</gene>
<feature type="compositionally biased region" description="Basic residues" evidence="1">
    <location>
        <begin position="81"/>
        <end position="91"/>
    </location>
</feature>
<feature type="domain" description="TRIP4/RQT4 C2HC5-type zinc finger" evidence="2">
    <location>
        <begin position="225"/>
        <end position="277"/>
    </location>
</feature>
<dbReference type="OrthoDB" id="338816at2759"/>
<evidence type="ECO:0000259" key="2">
    <source>
        <dbReference type="Pfam" id="PF06221"/>
    </source>
</evidence>
<feature type="compositionally biased region" description="Polar residues" evidence="1">
    <location>
        <begin position="183"/>
        <end position="193"/>
    </location>
</feature>
<dbReference type="Proteomes" id="UP000242519">
    <property type="component" value="Unassembled WGS sequence"/>
</dbReference>
<organism evidence="3 4">
    <name type="scientific">Diplocarpon coronariae</name>
    <dbReference type="NCBI Taxonomy" id="2795749"/>
    <lineage>
        <taxon>Eukaryota</taxon>
        <taxon>Fungi</taxon>
        <taxon>Dikarya</taxon>
        <taxon>Ascomycota</taxon>
        <taxon>Pezizomycotina</taxon>
        <taxon>Leotiomycetes</taxon>
        <taxon>Helotiales</taxon>
        <taxon>Drepanopezizaceae</taxon>
        <taxon>Diplocarpon</taxon>
    </lineage>
</organism>
<dbReference type="STRING" id="503106.A0A218ZER9"/>
<feature type="region of interest" description="Disordered" evidence="1">
    <location>
        <begin position="59"/>
        <end position="193"/>
    </location>
</feature>
<dbReference type="AlphaFoldDB" id="A0A218ZER9"/>
<accession>A0A218ZER9</accession>
<evidence type="ECO:0000313" key="3">
    <source>
        <dbReference type="EMBL" id="OWP06488.1"/>
    </source>
</evidence>
<evidence type="ECO:0000256" key="1">
    <source>
        <dbReference type="SAM" id="MobiDB-lite"/>
    </source>
</evidence>
<dbReference type="EMBL" id="MZNU01000046">
    <property type="protein sequence ID" value="OWP06488.1"/>
    <property type="molecule type" value="Genomic_DNA"/>
</dbReference>
<name>A0A218ZER9_9HELO</name>
<protein>
    <recommendedName>
        <fullName evidence="2">TRIP4/RQT4 C2HC5-type zinc finger domain-containing protein</fullName>
    </recommendedName>
</protein>
<keyword evidence="4" id="KW-1185">Reference proteome</keyword>
<reference evidence="3 4" key="1">
    <citation type="submission" date="2017-04" db="EMBL/GenBank/DDBJ databases">
        <title>Draft genome sequence of Marssonina coronaria NL1: causal agent of apple blotch.</title>
        <authorList>
            <person name="Cheng Q."/>
        </authorList>
    </citation>
    <scope>NUCLEOTIDE SEQUENCE [LARGE SCALE GENOMIC DNA]</scope>
    <source>
        <strain evidence="3 4">NL1</strain>
    </source>
</reference>